<dbReference type="InterPro" id="IPR004531">
    <property type="entry name" value="Phe-tRNA-synth_IIc_bsu_arc_euk"/>
</dbReference>
<dbReference type="Pfam" id="PF03484">
    <property type="entry name" value="B5"/>
    <property type="match status" value="1"/>
</dbReference>
<dbReference type="PROSITE" id="PS51483">
    <property type="entry name" value="B5"/>
    <property type="match status" value="2"/>
</dbReference>
<dbReference type="SUPFAM" id="SSF46955">
    <property type="entry name" value="Putative DNA-binding domain"/>
    <property type="match status" value="2"/>
</dbReference>
<comment type="cofactor">
    <cofactor evidence="1">
        <name>Mg(2+)</name>
        <dbReference type="ChEBI" id="CHEBI:18420"/>
    </cofactor>
</comment>
<dbReference type="PANTHER" id="PTHR10947:SF0">
    <property type="entry name" value="PHENYLALANINE--TRNA LIGASE BETA SUBUNIT"/>
    <property type="match status" value="1"/>
</dbReference>
<evidence type="ECO:0000256" key="12">
    <source>
        <dbReference type="ARBA" id="ARBA00023146"/>
    </source>
</evidence>
<protein>
    <recommendedName>
        <fullName evidence="4">phenylalanine--tRNA ligase</fullName>
        <ecNumber evidence="4">6.1.1.20</ecNumber>
    </recommendedName>
</protein>
<keyword evidence="9" id="KW-0067">ATP-binding</keyword>
<keyword evidence="8" id="KW-0547">Nucleotide-binding</keyword>
<gene>
    <name evidence="14" type="ORF">ENU20_00500</name>
</gene>
<dbReference type="Gene3D" id="3.50.40.10">
    <property type="entry name" value="Phenylalanyl-trna Synthetase, Chain B, domain 3"/>
    <property type="match status" value="1"/>
</dbReference>
<dbReference type="InterPro" id="IPR041616">
    <property type="entry name" value="PheRS_beta_core"/>
</dbReference>
<evidence type="ECO:0000256" key="10">
    <source>
        <dbReference type="ARBA" id="ARBA00022842"/>
    </source>
</evidence>
<evidence type="ECO:0000256" key="6">
    <source>
        <dbReference type="ARBA" id="ARBA00022598"/>
    </source>
</evidence>
<dbReference type="InterPro" id="IPR045060">
    <property type="entry name" value="Phe-tRNA-ligase_IIc_bsu"/>
</dbReference>
<evidence type="ECO:0000256" key="8">
    <source>
        <dbReference type="ARBA" id="ARBA00022741"/>
    </source>
</evidence>
<dbReference type="InterPro" id="IPR005147">
    <property type="entry name" value="tRNA_synthase_B5-dom"/>
</dbReference>
<organism evidence="14">
    <name type="scientific">Staphylothermus marinus</name>
    <dbReference type="NCBI Taxonomy" id="2280"/>
    <lineage>
        <taxon>Archaea</taxon>
        <taxon>Thermoproteota</taxon>
        <taxon>Thermoprotei</taxon>
        <taxon>Desulfurococcales</taxon>
        <taxon>Desulfurococcaceae</taxon>
        <taxon>Staphylothermus</taxon>
    </lineage>
</organism>
<dbReference type="Gene3D" id="3.30.56.10">
    <property type="match status" value="2"/>
</dbReference>
<comment type="similarity">
    <text evidence="3">Belongs to the phenylalanyl-tRNA synthetase beta subunit family. Type 2 subfamily.</text>
</comment>
<dbReference type="NCBIfam" id="TIGR00471">
    <property type="entry name" value="pheT_arch"/>
    <property type="match status" value="1"/>
</dbReference>
<feature type="domain" description="B5" evidence="13">
    <location>
        <begin position="271"/>
        <end position="347"/>
    </location>
</feature>
<dbReference type="GO" id="GO:0000287">
    <property type="term" value="F:magnesium ion binding"/>
    <property type="evidence" value="ECO:0007669"/>
    <property type="project" value="InterPro"/>
</dbReference>
<dbReference type="GO" id="GO:0003723">
    <property type="term" value="F:RNA binding"/>
    <property type="evidence" value="ECO:0007669"/>
    <property type="project" value="InterPro"/>
</dbReference>
<dbReference type="AlphaFoldDB" id="A0A7C4NM41"/>
<comment type="caution">
    <text evidence="14">The sequence shown here is derived from an EMBL/GenBank/DDBJ whole genome shotgun (WGS) entry which is preliminary data.</text>
</comment>
<dbReference type="InterPro" id="IPR020825">
    <property type="entry name" value="Phe-tRNA_synthase-like_B3/B4"/>
</dbReference>
<dbReference type="InterPro" id="IPR009061">
    <property type="entry name" value="DNA-bd_dom_put_sf"/>
</dbReference>
<evidence type="ECO:0000256" key="4">
    <source>
        <dbReference type="ARBA" id="ARBA00012814"/>
    </source>
</evidence>
<evidence type="ECO:0000256" key="3">
    <source>
        <dbReference type="ARBA" id="ARBA00007438"/>
    </source>
</evidence>
<keyword evidence="11" id="KW-0648">Protein biosynthesis</keyword>
<dbReference type="InterPro" id="IPR045864">
    <property type="entry name" value="aa-tRNA-synth_II/BPL/LPL"/>
</dbReference>
<keyword evidence="6 14" id="KW-0436">Ligase</keyword>
<keyword evidence="12" id="KW-0030">Aminoacyl-tRNA synthetase</keyword>
<dbReference type="GO" id="GO:0004826">
    <property type="term" value="F:phenylalanine-tRNA ligase activity"/>
    <property type="evidence" value="ECO:0007669"/>
    <property type="project" value="UniProtKB-EC"/>
</dbReference>
<evidence type="ECO:0000256" key="1">
    <source>
        <dbReference type="ARBA" id="ARBA00001946"/>
    </source>
</evidence>
<dbReference type="InterPro" id="IPR005146">
    <property type="entry name" value="B3/B4_tRNA-bd"/>
</dbReference>
<dbReference type="Gene3D" id="3.30.930.10">
    <property type="entry name" value="Bira Bifunctional Protein, Domain 2"/>
    <property type="match status" value="1"/>
</dbReference>
<evidence type="ECO:0000259" key="13">
    <source>
        <dbReference type="PROSITE" id="PS51483"/>
    </source>
</evidence>
<keyword evidence="10" id="KW-0460">Magnesium</keyword>
<sequence length="553" mass="63505">MPVIVVSRRDLERLVGRSLTYEEIFDYLTRLKCEVERIGEDVIEYEATHDRPDLFSVEGLARAIRIMNGEKQSFEFIDENIVFYNKGVPYRPYVAFAIVKNIVLDDEAIKQIMQLQEKLASIYGRKRRKASIGVYDFDKFKIPIYYELADPMETRFIPLDYNEEMNLLEILEKTEKGREFGWIIRDYDKYPILKSADNVVLSLAPILNSDYTKVTVNTRNVLIDSTGTDPKLVVDMVTIMATSIAERSSDRRIYIVKTIGPGDLEITAPRTSSRKIEVPISSISNVIGIDIKLSDVIDYLNRSGYTHVDIVNDKLLVEPPIYRIDVINWIDIVEDIAIMHGFYEIGVEAEDLPHTSKPGRIHPLEFVTRKVRRFLANYGFIEAPSYMLSNRYQQIEMFELDSELICVDNPKLEKYSCLRIWLTPGLLEVLVFNKVTSARIFEIGDVVGFKNPKSKSVEVERRVGILITHDKATLTDGLVVLNTLFEEFGIKPTYRESQMKGFLSNRFVEVLLNNIYVGFAGEIHPSIIKKFGLENPVVVAEIILDRLLEKISI</sequence>
<dbReference type="PANTHER" id="PTHR10947">
    <property type="entry name" value="PHENYLALANYL-TRNA SYNTHETASE BETA CHAIN AND LEUCINE-RICH REPEAT-CONTAINING PROTEIN 47"/>
    <property type="match status" value="1"/>
</dbReference>
<dbReference type="GO" id="GO:0006432">
    <property type="term" value="P:phenylalanyl-tRNA aminoacylation"/>
    <property type="evidence" value="ECO:0007669"/>
    <property type="project" value="InterPro"/>
</dbReference>
<evidence type="ECO:0000256" key="5">
    <source>
        <dbReference type="ARBA" id="ARBA00022490"/>
    </source>
</evidence>
<evidence type="ECO:0000256" key="7">
    <source>
        <dbReference type="ARBA" id="ARBA00022723"/>
    </source>
</evidence>
<feature type="domain" description="B5" evidence="13">
    <location>
        <begin position="1"/>
        <end position="89"/>
    </location>
</feature>
<comment type="subcellular location">
    <subcellularLocation>
        <location evidence="2">Cytoplasm</location>
    </subcellularLocation>
</comment>
<dbReference type="Pfam" id="PF03483">
    <property type="entry name" value="B3_4"/>
    <property type="match status" value="1"/>
</dbReference>
<evidence type="ECO:0000256" key="11">
    <source>
        <dbReference type="ARBA" id="ARBA00022917"/>
    </source>
</evidence>
<keyword evidence="5" id="KW-0963">Cytoplasm</keyword>
<dbReference type="EMBL" id="DTBP01000006">
    <property type="protein sequence ID" value="HGQ73547.1"/>
    <property type="molecule type" value="Genomic_DNA"/>
</dbReference>
<evidence type="ECO:0000313" key="14">
    <source>
        <dbReference type="EMBL" id="HGQ73547.1"/>
    </source>
</evidence>
<evidence type="ECO:0000256" key="2">
    <source>
        <dbReference type="ARBA" id="ARBA00004496"/>
    </source>
</evidence>
<dbReference type="GO" id="GO:0009328">
    <property type="term" value="C:phenylalanine-tRNA ligase complex"/>
    <property type="evidence" value="ECO:0007669"/>
    <property type="project" value="TreeGrafter"/>
</dbReference>
<evidence type="ECO:0000256" key="9">
    <source>
        <dbReference type="ARBA" id="ARBA00022840"/>
    </source>
</evidence>
<dbReference type="Pfam" id="PF17759">
    <property type="entry name" value="tRNA_synthFbeta"/>
    <property type="match status" value="1"/>
</dbReference>
<dbReference type="SMART" id="SM00873">
    <property type="entry name" value="B3_4"/>
    <property type="match status" value="1"/>
</dbReference>
<reference evidence="14" key="1">
    <citation type="journal article" date="2020" name="mSystems">
        <title>Genome- and Community-Level Interaction Insights into Carbon Utilization and Element Cycling Functions of Hydrothermarchaeota in Hydrothermal Sediment.</title>
        <authorList>
            <person name="Zhou Z."/>
            <person name="Liu Y."/>
            <person name="Xu W."/>
            <person name="Pan J."/>
            <person name="Luo Z.H."/>
            <person name="Li M."/>
        </authorList>
    </citation>
    <scope>NUCLEOTIDE SEQUENCE [LARGE SCALE GENOMIC DNA]</scope>
    <source>
        <strain evidence="14">SpSt-648</strain>
    </source>
</reference>
<accession>A0A7C4NM41</accession>
<dbReference type="EC" id="6.1.1.20" evidence="4"/>
<proteinExistence type="inferred from homology"/>
<dbReference type="SUPFAM" id="SSF55681">
    <property type="entry name" value="Class II aaRS and biotin synthetases"/>
    <property type="match status" value="1"/>
</dbReference>
<keyword evidence="7" id="KW-0479">Metal-binding</keyword>
<dbReference type="SMART" id="SM00874">
    <property type="entry name" value="B5"/>
    <property type="match status" value="2"/>
</dbReference>
<name>A0A7C4NM41_STAMA</name>
<dbReference type="GO" id="GO:0005524">
    <property type="term" value="F:ATP binding"/>
    <property type="evidence" value="ECO:0007669"/>
    <property type="project" value="UniProtKB-KW"/>
</dbReference>